<evidence type="ECO:0000313" key="1">
    <source>
        <dbReference type="EMBL" id="UWP86639.1"/>
    </source>
</evidence>
<reference evidence="1" key="2">
    <citation type="submission" date="2022-09" db="EMBL/GenBank/DDBJ databases">
        <title>Biosynthetic gene clusters of Dactylosporangioum fulvum.</title>
        <authorList>
            <person name="Caradec T."/>
        </authorList>
    </citation>
    <scope>NUCLEOTIDE SEQUENCE</scope>
    <source>
        <strain evidence="1">NRRL B-16292</strain>
    </source>
</reference>
<dbReference type="Proteomes" id="UP001059617">
    <property type="component" value="Chromosome"/>
</dbReference>
<name>A0ABY5WC68_9ACTN</name>
<organism evidence="1 2">
    <name type="scientific">Dactylosporangium fulvum</name>
    <dbReference type="NCBI Taxonomy" id="53359"/>
    <lineage>
        <taxon>Bacteria</taxon>
        <taxon>Bacillati</taxon>
        <taxon>Actinomycetota</taxon>
        <taxon>Actinomycetes</taxon>
        <taxon>Micromonosporales</taxon>
        <taxon>Micromonosporaceae</taxon>
        <taxon>Dactylosporangium</taxon>
    </lineage>
</organism>
<dbReference type="EMBL" id="CP073720">
    <property type="protein sequence ID" value="UWP86639.1"/>
    <property type="molecule type" value="Genomic_DNA"/>
</dbReference>
<proteinExistence type="predicted"/>
<accession>A0ABY5WC68</accession>
<keyword evidence="2" id="KW-1185">Reference proteome</keyword>
<sequence>MPPLALPAHDPALAVCPIAEAELRHRLFVVTRDGPHSRFGRLFLAAVAAIAAGLPSDREEPG</sequence>
<reference evidence="1" key="1">
    <citation type="submission" date="2021-04" db="EMBL/GenBank/DDBJ databases">
        <authorList>
            <person name="Hartkoorn R.C."/>
            <person name="Beaudoing E."/>
            <person name="Hot D."/>
        </authorList>
    </citation>
    <scope>NUCLEOTIDE SEQUENCE</scope>
    <source>
        <strain evidence="1">NRRL B-16292</strain>
    </source>
</reference>
<evidence type="ECO:0000313" key="2">
    <source>
        <dbReference type="Proteomes" id="UP001059617"/>
    </source>
</evidence>
<protein>
    <recommendedName>
        <fullName evidence="3">LysR substrate-binding domain-containing protein</fullName>
    </recommendedName>
</protein>
<gene>
    <name evidence="1" type="ORF">Dfulv_21330</name>
</gene>
<dbReference type="RefSeq" id="WP_259866010.1">
    <property type="nucleotide sequence ID" value="NZ_BAAAST010000003.1"/>
</dbReference>
<evidence type="ECO:0008006" key="3">
    <source>
        <dbReference type="Google" id="ProtNLM"/>
    </source>
</evidence>